<dbReference type="Proteomes" id="UP000633219">
    <property type="component" value="Unassembled WGS sequence"/>
</dbReference>
<comment type="similarity">
    <text evidence="1">Belongs to the RutC family.</text>
</comment>
<reference evidence="2" key="1">
    <citation type="submission" date="2021-01" db="EMBL/GenBank/DDBJ databases">
        <title>Rhizobium sp. strain KVB221 16S ribosomal RNA gene Genome sequencing and assembly.</title>
        <authorList>
            <person name="Kang M."/>
        </authorList>
    </citation>
    <scope>NUCLEOTIDE SEQUENCE</scope>
    <source>
        <strain evidence="2">KVB221</strain>
    </source>
</reference>
<protein>
    <submittedName>
        <fullName evidence="2">RidA family protein</fullName>
    </submittedName>
</protein>
<proteinExistence type="inferred from homology"/>
<sequence>MTITRKGLGVRFHQVVEAGGFVFLAGIVANDTSGDTAAQTKDILDQIDALLVSVGSSKAQIVTANIWLSDIKTIGAMNTVWDVWLDKENAPVRATVESKLAAPEYLVEIQVKAFKG</sequence>
<gene>
    <name evidence="2" type="ORF">JJB09_17125</name>
</gene>
<dbReference type="PANTHER" id="PTHR47328:SF1">
    <property type="entry name" value="RUTC FAMILY PROTEIN YOAB"/>
    <property type="match status" value="1"/>
</dbReference>
<evidence type="ECO:0000313" key="2">
    <source>
        <dbReference type="EMBL" id="MBL0373747.1"/>
    </source>
</evidence>
<dbReference type="EMBL" id="JAEQNC010000009">
    <property type="protein sequence ID" value="MBL0373747.1"/>
    <property type="molecule type" value="Genomic_DNA"/>
</dbReference>
<dbReference type="PROSITE" id="PS01094">
    <property type="entry name" value="UPF0076"/>
    <property type="match status" value="1"/>
</dbReference>
<dbReference type="InterPro" id="IPR035959">
    <property type="entry name" value="RutC-like_sf"/>
</dbReference>
<accession>A0A937CR10</accession>
<dbReference type="Gene3D" id="3.30.1330.40">
    <property type="entry name" value="RutC-like"/>
    <property type="match status" value="1"/>
</dbReference>
<name>A0A937CR10_9HYPH</name>
<dbReference type="CDD" id="cd06150">
    <property type="entry name" value="YjgF_YER057c_UK114_like_2"/>
    <property type="match status" value="1"/>
</dbReference>
<comment type="caution">
    <text evidence="2">The sequence shown here is derived from an EMBL/GenBank/DDBJ whole genome shotgun (WGS) entry which is preliminary data.</text>
</comment>
<dbReference type="PANTHER" id="PTHR47328">
    <property type="match status" value="1"/>
</dbReference>
<dbReference type="InterPro" id="IPR019897">
    <property type="entry name" value="RidA_CS"/>
</dbReference>
<keyword evidence="3" id="KW-1185">Reference proteome</keyword>
<dbReference type="AlphaFoldDB" id="A0A937CR10"/>
<evidence type="ECO:0000256" key="1">
    <source>
        <dbReference type="ARBA" id="ARBA00010552"/>
    </source>
</evidence>
<dbReference type="SUPFAM" id="SSF55298">
    <property type="entry name" value="YjgF-like"/>
    <property type="match status" value="1"/>
</dbReference>
<dbReference type="InterPro" id="IPR035709">
    <property type="entry name" value="YoaB-like"/>
</dbReference>
<evidence type="ECO:0000313" key="3">
    <source>
        <dbReference type="Proteomes" id="UP000633219"/>
    </source>
</evidence>
<dbReference type="RefSeq" id="WP_201660741.1">
    <property type="nucleotide sequence ID" value="NZ_JAEQNC010000009.1"/>
</dbReference>
<dbReference type="InterPro" id="IPR006175">
    <property type="entry name" value="YjgF/YER057c/UK114"/>
</dbReference>
<organism evidence="2 3">
    <name type="scientific">Rhizobium setariae</name>
    <dbReference type="NCBI Taxonomy" id="2801340"/>
    <lineage>
        <taxon>Bacteria</taxon>
        <taxon>Pseudomonadati</taxon>
        <taxon>Pseudomonadota</taxon>
        <taxon>Alphaproteobacteria</taxon>
        <taxon>Hyphomicrobiales</taxon>
        <taxon>Rhizobiaceae</taxon>
        <taxon>Rhizobium/Agrobacterium group</taxon>
        <taxon>Rhizobium</taxon>
    </lineage>
</organism>
<dbReference type="Pfam" id="PF01042">
    <property type="entry name" value="Ribonuc_L-PSP"/>
    <property type="match status" value="1"/>
</dbReference>